<dbReference type="Gene3D" id="2.60.40.2310">
    <property type="match status" value="1"/>
</dbReference>
<protein>
    <submittedName>
        <fullName evidence="1">Uncharacterized protein</fullName>
    </submittedName>
</protein>
<gene>
    <name evidence="1" type="ORF">A2U01_0015574</name>
</gene>
<accession>A0A392N4F9</accession>
<proteinExistence type="predicted"/>
<keyword evidence="2" id="KW-1185">Reference proteome</keyword>
<sequence>MASETWSDRPSSEHQKSERLCHVRYLNDMSSTPHVSAIAAHTRSAQPRWKMRVANVGSPNSIYSVEVVAPHGVKFKMKYKKLL</sequence>
<reference evidence="1 2" key="1">
    <citation type="journal article" date="2018" name="Front. Plant Sci.">
        <title>Red Clover (Trifolium pratense) and Zigzag Clover (T. medium) - A Picture of Genomic Similarities and Differences.</title>
        <authorList>
            <person name="Dluhosova J."/>
            <person name="Istvanek J."/>
            <person name="Nedelnik J."/>
            <person name="Repkova J."/>
        </authorList>
    </citation>
    <scope>NUCLEOTIDE SEQUENCE [LARGE SCALE GENOMIC DNA]</scope>
    <source>
        <strain evidence="2">cv. 10/8</strain>
        <tissue evidence="1">Leaf</tissue>
    </source>
</reference>
<dbReference type="Proteomes" id="UP000265520">
    <property type="component" value="Unassembled WGS sequence"/>
</dbReference>
<evidence type="ECO:0000313" key="2">
    <source>
        <dbReference type="Proteomes" id="UP000265520"/>
    </source>
</evidence>
<evidence type="ECO:0000313" key="1">
    <source>
        <dbReference type="EMBL" id="MCH94611.1"/>
    </source>
</evidence>
<dbReference type="AlphaFoldDB" id="A0A392N4F9"/>
<name>A0A392N4F9_9FABA</name>
<organism evidence="1 2">
    <name type="scientific">Trifolium medium</name>
    <dbReference type="NCBI Taxonomy" id="97028"/>
    <lineage>
        <taxon>Eukaryota</taxon>
        <taxon>Viridiplantae</taxon>
        <taxon>Streptophyta</taxon>
        <taxon>Embryophyta</taxon>
        <taxon>Tracheophyta</taxon>
        <taxon>Spermatophyta</taxon>
        <taxon>Magnoliopsida</taxon>
        <taxon>eudicotyledons</taxon>
        <taxon>Gunneridae</taxon>
        <taxon>Pentapetalae</taxon>
        <taxon>rosids</taxon>
        <taxon>fabids</taxon>
        <taxon>Fabales</taxon>
        <taxon>Fabaceae</taxon>
        <taxon>Papilionoideae</taxon>
        <taxon>50 kb inversion clade</taxon>
        <taxon>NPAAA clade</taxon>
        <taxon>Hologalegina</taxon>
        <taxon>IRL clade</taxon>
        <taxon>Trifolieae</taxon>
        <taxon>Trifolium</taxon>
    </lineage>
</organism>
<dbReference type="EMBL" id="LXQA010027717">
    <property type="protein sequence ID" value="MCH94611.1"/>
    <property type="molecule type" value="Genomic_DNA"/>
</dbReference>
<comment type="caution">
    <text evidence="1">The sequence shown here is derived from an EMBL/GenBank/DDBJ whole genome shotgun (WGS) entry which is preliminary data.</text>
</comment>